<dbReference type="STRING" id="86259.A0A4Z1PDB4"/>
<evidence type="ECO:0000256" key="4">
    <source>
        <dbReference type="ARBA" id="ARBA00022729"/>
    </source>
</evidence>
<keyword evidence="5 8" id="KW-0378">Hydrolase</keyword>
<dbReference type="GO" id="GO:0016787">
    <property type="term" value="F:hydrolase activity"/>
    <property type="evidence" value="ECO:0007669"/>
    <property type="project" value="UniProtKB-KW"/>
</dbReference>
<evidence type="ECO:0000259" key="10">
    <source>
        <dbReference type="Pfam" id="PF00135"/>
    </source>
</evidence>
<dbReference type="GO" id="GO:0005576">
    <property type="term" value="C:extracellular region"/>
    <property type="evidence" value="ECO:0007669"/>
    <property type="project" value="UniProtKB-SubCell"/>
</dbReference>
<gene>
    <name evidence="11" type="ORF">E6O75_ATG01036</name>
</gene>
<comment type="subcellular location">
    <subcellularLocation>
        <location evidence="1">Secreted</location>
    </subcellularLocation>
</comment>
<comment type="caution">
    <text evidence="11">The sequence shown here is derived from an EMBL/GenBank/DDBJ whole genome shotgun (WGS) entry which is preliminary data.</text>
</comment>
<keyword evidence="12" id="KW-1185">Reference proteome</keyword>
<dbReference type="OrthoDB" id="408631at2759"/>
<keyword evidence="3" id="KW-0964">Secreted</keyword>
<dbReference type="Proteomes" id="UP000298493">
    <property type="component" value="Unassembled WGS sequence"/>
</dbReference>
<evidence type="ECO:0000256" key="5">
    <source>
        <dbReference type="ARBA" id="ARBA00022801"/>
    </source>
</evidence>
<dbReference type="InterPro" id="IPR029058">
    <property type="entry name" value="AB_hydrolase_fold"/>
</dbReference>
<organism evidence="11 12">
    <name type="scientific">Venturia nashicola</name>
    <dbReference type="NCBI Taxonomy" id="86259"/>
    <lineage>
        <taxon>Eukaryota</taxon>
        <taxon>Fungi</taxon>
        <taxon>Dikarya</taxon>
        <taxon>Ascomycota</taxon>
        <taxon>Pezizomycotina</taxon>
        <taxon>Dothideomycetes</taxon>
        <taxon>Pleosporomycetidae</taxon>
        <taxon>Venturiales</taxon>
        <taxon>Venturiaceae</taxon>
        <taxon>Venturia</taxon>
    </lineage>
</organism>
<dbReference type="EC" id="3.1.1.-" evidence="8"/>
<evidence type="ECO:0000313" key="11">
    <source>
        <dbReference type="EMBL" id="TID26543.1"/>
    </source>
</evidence>
<reference evidence="11 12" key="1">
    <citation type="submission" date="2019-04" db="EMBL/GenBank/DDBJ databases">
        <title>High contiguity whole genome sequence and gene annotation resource for two Venturia nashicola isolates.</title>
        <authorList>
            <person name="Prokchorchik M."/>
            <person name="Won K."/>
            <person name="Lee Y."/>
            <person name="Choi E.D."/>
            <person name="Segonzac C."/>
            <person name="Sohn K.H."/>
        </authorList>
    </citation>
    <scope>NUCLEOTIDE SEQUENCE [LARGE SCALE GENOMIC DNA]</scope>
    <source>
        <strain evidence="11 12">PRI2</strain>
    </source>
</reference>
<dbReference type="PANTHER" id="PTHR11559">
    <property type="entry name" value="CARBOXYLESTERASE"/>
    <property type="match status" value="1"/>
</dbReference>
<sequence length="565" mass="61797">MRPFLFLSLAATILSTPLENENFRQSADAIAPTVTIANGTIIGSGDLVMESFKGIPFAEPPVGKLRLKPPQPLTRGFGTFVSQTTPASCPQFLSQIDKSNLPSSVVGLLLNTPFFQTVSKQSEDCLSINVQRPSGTTGRSKLPVVVYFFGGAFEFGNTQLYDGGSMIKKSIHLGQQVIFVAVNSRISGFGFLAGKELQEDGSTNLGLKDQRRWIQDNIAAFGGDPSKVTLWGESAGSISAFDHTIINGGNNAYNGKPLFRGVIMDSGAMIPVLPVDDPKSQLIYDAVVDAAFCPRGPNSLKCLRLAPYKVFLNAVNSVPAFFSYSAVNLAYLPRPDPSDDFFPVSPDVAVLNGNFTKVPIIIGDQEDEGTLFSLFQRNITTTSKVIDYFHSYFPLASRKNITDLVATYPDDPRAGSPFGTGLLNEVYPQFKRIAAILGDITFTLNRRVYLSIVSSQIDSWSYLSSYLYGTPILGTFHASDVLQTFFDLPSAAVSTNIQNYYISFINNLDPNGAPNQLTWPKYNNDSRPLMNFRDYGLLPVDTIIPDTFRQASFKALKSTMQVLKV</sequence>
<evidence type="ECO:0000256" key="1">
    <source>
        <dbReference type="ARBA" id="ARBA00004613"/>
    </source>
</evidence>
<dbReference type="Gene3D" id="3.40.50.1820">
    <property type="entry name" value="alpha/beta hydrolase"/>
    <property type="match status" value="1"/>
</dbReference>
<proteinExistence type="inferred from homology"/>
<keyword evidence="4 9" id="KW-0732">Signal</keyword>
<evidence type="ECO:0000256" key="9">
    <source>
        <dbReference type="SAM" id="SignalP"/>
    </source>
</evidence>
<accession>A0A4Z1PDB4</accession>
<feature type="chain" id="PRO_5021393337" description="Carboxylic ester hydrolase" evidence="9">
    <location>
        <begin position="16"/>
        <end position="565"/>
    </location>
</feature>
<dbReference type="PROSITE" id="PS00122">
    <property type="entry name" value="CARBOXYLESTERASE_B_1"/>
    <property type="match status" value="1"/>
</dbReference>
<feature type="domain" description="Carboxylesterase type B" evidence="10">
    <location>
        <begin position="32"/>
        <end position="532"/>
    </location>
</feature>
<feature type="signal peptide" evidence="9">
    <location>
        <begin position="1"/>
        <end position="15"/>
    </location>
</feature>
<comment type="similarity">
    <text evidence="2 8">Belongs to the type-B carboxylesterase/lipase family.</text>
</comment>
<evidence type="ECO:0000256" key="8">
    <source>
        <dbReference type="RuleBase" id="RU361235"/>
    </source>
</evidence>
<dbReference type="GO" id="GO:0006629">
    <property type="term" value="P:lipid metabolic process"/>
    <property type="evidence" value="ECO:0007669"/>
    <property type="project" value="UniProtKB-KW"/>
</dbReference>
<keyword evidence="7" id="KW-0325">Glycoprotein</keyword>
<evidence type="ECO:0000313" key="12">
    <source>
        <dbReference type="Proteomes" id="UP000298493"/>
    </source>
</evidence>
<name>A0A4Z1PDB4_9PEZI</name>
<dbReference type="EMBL" id="SNSC02000002">
    <property type="protein sequence ID" value="TID26543.1"/>
    <property type="molecule type" value="Genomic_DNA"/>
</dbReference>
<keyword evidence="6" id="KW-0443">Lipid metabolism</keyword>
<dbReference type="AlphaFoldDB" id="A0A4Z1PDB4"/>
<evidence type="ECO:0000256" key="3">
    <source>
        <dbReference type="ARBA" id="ARBA00022525"/>
    </source>
</evidence>
<dbReference type="Pfam" id="PF00135">
    <property type="entry name" value="COesterase"/>
    <property type="match status" value="1"/>
</dbReference>
<dbReference type="InterPro" id="IPR002018">
    <property type="entry name" value="CarbesteraseB"/>
</dbReference>
<protein>
    <recommendedName>
        <fullName evidence="8">Carboxylic ester hydrolase</fullName>
        <ecNumber evidence="8">3.1.1.-</ecNumber>
    </recommendedName>
</protein>
<dbReference type="SUPFAM" id="SSF53474">
    <property type="entry name" value="alpha/beta-Hydrolases"/>
    <property type="match status" value="1"/>
</dbReference>
<dbReference type="FunFam" id="3.40.50.1820:FF:000213">
    <property type="entry name" value="Carboxylic ester hydrolase"/>
    <property type="match status" value="1"/>
</dbReference>
<evidence type="ECO:0000256" key="7">
    <source>
        <dbReference type="ARBA" id="ARBA00023180"/>
    </source>
</evidence>
<dbReference type="InterPro" id="IPR019826">
    <property type="entry name" value="Carboxylesterase_B_AS"/>
</dbReference>
<evidence type="ECO:0000256" key="2">
    <source>
        <dbReference type="ARBA" id="ARBA00005964"/>
    </source>
</evidence>
<dbReference type="InterPro" id="IPR050309">
    <property type="entry name" value="Type-B_Carboxylest/Lipase"/>
</dbReference>
<evidence type="ECO:0000256" key="6">
    <source>
        <dbReference type="ARBA" id="ARBA00023098"/>
    </source>
</evidence>